<proteinExistence type="predicted"/>
<sequence>MCNMIHRFFFPSGSLCLGIILYCPEGTVAGDNGLPRRYFVIVVEAVSACAYDSALCLQLAWMSAAQFIVLFLRAFPRTVTCL</sequence>
<evidence type="ECO:0000313" key="2">
    <source>
        <dbReference type="EMBL" id="MOY41796.1"/>
    </source>
</evidence>
<organism evidence="2">
    <name type="scientific">Ixodes scapularis</name>
    <name type="common">Black-legged tick</name>
    <name type="synonym">Deer tick</name>
    <dbReference type="NCBI Taxonomy" id="6945"/>
    <lineage>
        <taxon>Eukaryota</taxon>
        <taxon>Metazoa</taxon>
        <taxon>Ecdysozoa</taxon>
        <taxon>Arthropoda</taxon>
        <taxon>Chelicerata</taxon>
        <taxon>Arachnida</taxon>
        <taxon>Acari</taxon>
        <taxon>Parasitiformes</taxon>
        <taxon>Ixodida</taxon>
        <taxon>Ixodoidea</taxon>
        <taxon>Ixodidae</taxon>
        <taxon>Ixodinae</taxon>
        <taxon>Ixodes</taxon>
    </lineage>
</organism>
<feature type="signal peptide" evidence="1">
    <location>
        <begin position="1"/>
        <end position="29"/>
    </location>
</feature>
<accession>A0A4D5RYQ9</accession>
<protein>
    <submittedName>
        <fullName evidence="2">Putative secreted protein</fullName>
    </submittedName>
</protein>
<feature type="chain" id="PRO_5020030273" evidence="1">
    <location>
        <begin position="30"/>
        <end position="82"/>
    </location>
</feature>
<dbReference type="AlphaFoldDB" id="A0A4D5RYQ9"/>
<keyword evidence="1" id="KW-0732">Signal</keyword>
<evidence type="ECO:0000256" key="1">
    <source>
        <dbReference type="SAM" id="SignalP"/>
    </source>
</evidence>
<name>A0A4D5RYQ9_IXOSC</name>
<reference evidence="2" key="1">
    <citation type="submission" date="2019-04" db="EMBL/GenBank/DDBJ databases">
        <title>An insight into the mialome of Ixodes scapularis.</title>
        <authorList>
            <person name="Ribeiro J.M."/>
            <person name="Mather T.N."/>
            <person name="Karim S."/>
        </authorList>
    </citation>
    <scope>NUCLEOTIDE SEQUENCE</scope>
</reference>
<dbReference type="EMBL" id="GHJT01007825">
    <property type="protein sequence ID" value="MOY41796.1"/>
    <property type="molecule type" value="Transcribed_RNA"/>
</dbReference>